<evidence type="ECO:0000313" key="1">
    <source>
        <dbReference type="EMBL" id="GGX41927.1"/>
    </source>
</evidence>
<sequence>MSCPAASIFPQSSKAQSLMVREAGLSAISTQTAAAVAKIRQAVSFARQRKASALTSSGLHQSDKCPKTA</sequence>
<dbReference type="EMBL" id="BMYU01000004">
    <property type="protein sequence ID" value="GGX41927.1"/>
    <property type="molecule type" value="Genomic_DNA"/>
</dbReference>
<accession>A0ABQ2XZ43</accession>
<gene>
    <name evidence="1" type="ORF">GCM10010946_20560</name>
</gene>
<dbReference type="Proteomes" id="UP000653343">
    <property type="component" value="Unassembled WGS sequence"/>
</dbReference>
<keyword evidence="2" id="KW-1185">Reference proteome</keyword>
<reference evidence="2" key="1">
    <citation type="journal article" date="2019" name="Int. J. Syst. Evol. Microbiol.">
        <title>The Global Catalogue of Microorganisms (GCM) 10K type strain sequencing project: providing services to taxonomists for standard genome sequencing and annotation.</title>
        <authorList>
            <consortium name="The Broad Institute Genomics Platform"/>
            <consortium name="The Broad Institute Genome Sequencing Center for Infectious Disease"/>
            <person name="Wu L."/>
            <person name="Ma J."/>
        </authorList>
    </citation>
    <scope>NUCLEOTIDE SEQUENCE [LARGE SCALE GENOMIC DNA]</scope>
    <source>
        <strain evidence="2">KCTC 23917</strain>
    </source>
</reference>
<organism evidence="1 2">
    <name type="scientific">Undibacterium squillarum</name>
    <dbReference type="NCBI Taxonomy" id="1131567"/>
    <lineage>
        <taxon>Bacteria</taxon>
        <taxon>Pseudomonadati</taxon>
        <taxon>Pseudomonadota</taxon>
        <taxon>Betaproteobacteria</taxon>
        <taxon>Burkholderiales</taxon>
        <taxon>Oxalobacteraceae</taxon>
        <taxon>Undibacterium</taxon>
    </lineage>
</organism>
<protein>
    <submittedName>
        <fullName evidence="1">Uncharacterized protein</fullName>
    </submittedName>
</protein>
<comment type="caution">
    <text evidence="1">The sequence shown here is derived from an EMBL/GenBank/DDBJ whole genome shotgun (WGS) entry which is preliminary data.</text>
</comment>
<evidence type="ECO:0000313" key="2">
    <source>
        <dbReference type="Proteomes" id="UP000653343"/>
    </source>
</evidence>
<name>A0ABQ2XZ43_9BURK</name>
<proteinExistence type="predicted"/>